<organism evidence="2 3">
    <name type="scientific">Actinokineospora soli</name>
    <dbReference type="NCBI Taxonomy" id="1048753"/>
    <lineage>
        <taxon>Bacteria</taxon>
        <taxon>Bacillati</taxon>
        <taxon>Actinomycetota</taxon>
        <taxon>Actinomycetes</taxon>
        <taxon>Pseudonocardiales</taxon>
        <taxon>Pseudonocardiaceae</taxon>
        <taxon>Actinokineospora</taxon>
    </lineage>
</organism>
<dbReference type="PANTHER" id="PTHR43792">
    <property type="entry name" value="GNAT FAMILY, PUTATIVE (AFU_ORTHOLOGUE AFUA_3G00765)-RELATED-RELATED"/>
    <property type="match status" value="1"/>
</dbReference>
<dbReference type="InterPro" id="IPR000182">
    <property type="entry name" value="GNAT_dom"/>
</dbReference>
<evidence type="ECO:0000313" key="2">
    <source>
        <dbReference type="EMBL" id="MFC7618268.1"/>
    </source>
</evidence>
<proteinExistence type="predicted"/>
<gene>
    <name evidence="2" type="ORF">ACFQV2_37735</name>
</gene>
<dbReference type="InterPro" id="IPR051531">
    <property type="entry name" value="N-acetyltransferase"/>
</dbReference>
<dbReference type="EC" id="2.3.-.-" evidence="2"/>
<sequence length="177" mass="18931">MTRPPVRADDLVRAIEFDPEVVAALVADARPFLAPWLPWAVEEYTVDSAAAFLLEAAAGWAAGTSFCYLIAPGGEPIGACALERRIGPTGLEIGYWLHPAHTGRGHVSRAVATLLRLAGDLDDVDHVEIRHDAANHASRAVPERLGFTLVDAEERRAPAAPAETGVGMVWRIAVRPG</sequence>
<dbReference type="Pfam" id="PF13302">
    <property type="entry name" value="Acetyltransf_3"/>
    <property type="match status" value="1"/>
</dbReference>
<dbReference type="PANTHER" id="PTHR43792:SF16">
    <property type="entry name" value="N-ACETYLTRANSFERASE DOMAIN-CONTAINING PROTEIN"/>
    <property type="match status" value="1"/>
</dbReference>
<accession>A0ABW2TZK3</accession>
<dbReference type="Proteomes" id="UP001596512">
    <property type="component" value="Unassembled WGS sequence"/>
</dbReference>
<feature type="domain" description="N-acetyltransferase" evidence="1">
    <location>
        <begin position="20"/>
        <end position="173"/>
    </location>
</feature>
<dbReference type="PROSITE" id="PS51186">
    <property type="entry name" value="GNAT"/>
    <property type="match status" value="1"/>
</dbReference>
<comment type="caution">
    <text evidence="2">The sequence shown here is derived from an EMBL/GenBank/DDBJ whole genome shotgun (WGS) entry which is preliminary data.</text>
</comment>
<keyword evidence="2" id="KW-0808">Transferase</keyword>
<dbReference type="GO" id="GO:0016746">
    <property type="term" value="F:acyltransferase activity"/>
    <property type="evidence" value="ECO:0007669"/>
    <property type="project" value="UniProtKB-KW"/>
</dbReference>
<dbReference type="EMBL" id="JBHTEY010000004">
    <property type="protein sequence ID" value="MFC7618268.1"/>
    <property type="molecule type" value="Genomic_DNA"/>
</dbReference>
<dbReference type="Gene3D" id="3.40.630.30">
    <property type="match status" value="1"/>
</dbReference>
<evidence type="ECO:0000313" key="3">
    <source>
        <dbReference type="Proteomes" id="UP001596512"/>
    </source>
</evidence>
<keyword evidence="3" id="KW-1185">Reference proteome</keyword>
<dbReference type="InterPro" id="IPR016181">
    <property type="entry name" value="Acyl_CoA_acyltransferase"/>
</dbReference>
<protein>
    <submittedName>
        <fullName evidence="2">GNAT family N-acetyltransferase</fullName>
        <ecNumber evidence="2">2.3.-.-</ecNumber>
    </submittedName>
</protein>
<dbReference type="SUPFAM" id="SSF55729">
    <property type="entry name" value="Acyl-CoA N-acyltransferases (Nat)"/>
    <property type="match status" value="1"/>
</dbReference>
<keyword evidence="2" id="KW-0012">Acyltransferase</keyword>
<reference evidence="3" key="1">
    <citation type="journal article" date="2019" name="Int. J. Syst. Evol. Microbiol.">
        <title>The Global Catalogue of Microorganisms (GCM) 10K type strain sequencing project: providing services to taxonomists for standard genome sequencing and annotation.</title>
        <authorList>
            <consortium name="The Broad Institute Genomics Platform"/>
            <consortium name="The Broad Institute Genome Sequencing Center for Infectious Disease"/>
            <person name="Wu L."/>
            <person name="Ma J."/>
        </authorList>
    </citation>
    <scope>NUCLEOTIDE SEQUENCE [LARGE SCALE GENOMIC DNA]</scope>
    <source>
        <strain evidence="3">JCM 17695</strain>
    </source>
</reference>
<evidence type="ECO:0000259" key="1">
    <source>
        <dbReference type="PROSITE" id="PS51186"/>
    </source>
</evidence>
<name>A0ABW2TZK3_9PSEU</name>